<accession>A0A1W6ZXB3</accession>
<dbReference type="Proteomes" id="UP000194137">
    <property type="component" value="Chromosome"/>
</dbReference>
<evidence type="ECO:0000313" key="2">
    <source>
        <dbReference type="Proteomes" id="UP000194137"/>
    </source>
</evidence>
<name>A0A1W6ZXB3_9HYPH</name>
<protein>
    <submittedName>
        <fullName evidence="1">Uncharacterized protein</fullName>
    </submittedName>
</protein>
<reference evidence="1 2" key="1">
    <citation type="submission" date="2017-05" db="EMBL/GenBank/DDBJ databases">
        <title>Full genome sequence of Pseudorhodoplanes sinuspersici.</title>
        <authorList>
            <person name="Dastgheib S.M.M."/>
            <person name="Shavandi M."/>
            <person name="Tirandaz H."/>
        </authorList>
    </citation>
    <scope>NUCLEOTIDE SEQUENCE [LARGE SCALE GENOMIC DNA]</scope>
    <source>
        <strain evidence="1 2">RIPI110</strain>
    </source>
</reference>
<proteinExistence type="predicted"/>
<dbReference type="EMBL" id="CP021112">
    <property type="protein sequence ID" value="ARQ01918.1"/>
    <property type="molecule type" value="Genomic_DNA"/>
</dbReference>
<gene>
    <name evidence="1" type="ORF">CAK95_24570</name>
</gene>
<sequence length="188" mass="21362">MGTEKRAFFDVIQTALDFQDSRETKYRAPEFETARPLLPRDWPTYGELREIGSLVAALQRIAKLRYAEHTNEPFDEALDIADQTLAKIGKPIVRPYDAQFNISDDGIVTATAAWKRDNEATICRLLLTSVRVSDQDVFKWRDDQVREADCWALAVHFSASDNDDIKVPPKPTFLPDYEPFTAIIPEGA</sequence>
<dbReference type="KEGG" id="psin:CAK95_24570"/>
<keyword evidence="2" id="KW-1185">Reference proteome</keyword>
<dbReference type="STRING" id="1235591.CAK95_24570"/>
<dbReference type="AlphaFoldDB" id="A0A1W6ZXB3"/>
<organism evidence="1 2">
    <name type="scientific">Pseudorhodoplanes sinuspersici</name>
    <dbReference type="NCBI Taxonomy" id="1235591"/>
    <lineage>
        <taxon>Bacteria</taxon>
        <taxon>Pseudomonadati</taxon>
        <taxon>Pseudomonadota</taxon>
        <taxon>Alphaproteobacteria</taxon>
        <taxon>Hyphomicrobiales</taxon>
        <taxon>Pseudorhodoplanes</taxon>
    </lineage>
</organism>
<evidence type="ECO:0000313" key="1">
    <source>
        <dbReference type="EMBL" id="ARQ01918.1"/>
    </source>
</evidence>